<evidence type="ECO:0000313" key="1">
    <source>
        <dbReference type="EMBL" id="MCY1080407.1"/>
    </source>
</evidence>
<evidence type="ECO:0008006" key="3">
    <source>
        <dbReference type="Google" id="ProtNLM"/>
    </source>
</evidence>
<proteinExistence type="predicted"/>
<name>A0ABT4AHP6_9BACT</name>
<gene>
    <name evidence="1" type="ORF">OV287_38745</name>
</gene>
<keyword evidence="2" id="KW-1185">Reference proteome</keyword>
<dbReference type="RefSeq" id="WP_267539075.1">
    <property type="nucleotide sequence ID" value="NZ_JAPNKA010000001.1"/>
</dbReference>
<comment type="caution">
    <text evidence="1">The sequence shown here is derived from an EMBL/GenBank/DDBJ whole genome shotgun (WGS) entry which is preliminary data.</text>
</comment>
<sequence length="252" mass="27317">MSEPKDLLDDLGFEPCFETVTSGVHVADVEVEHTSAADYFKDSLGRPWVRKVNLGWQELLAELIGWLLGKELGVHQPAGAFYKGNGAEVGWLSAMIPSPFHWHGSHAHFVQNIDELGAMLTLDALIHNHDRHAKNILLTSTGEEPDVLAWAIDTGAALVGFPGDFIDVGLAIPEKPNLARGLPVGLMEVGAYKAAKKAAELAGSAVLRHYIKQSCMLVGEEGSDLLFTALSNRMEQATDLVDRYIKVVGALK</sequence>
<dbReference type="EMBL" id="JAPNKA010000001">
    <property type="protein sequence ID" value="MCY1080407.1"/>
    <property type="molecule type" value="Genomic_DNA"/>
</dbReference>
<organism evidence="1 2">
    <name type="scientific">Archangium lansingense</name>
    <dbReference type="NCBI Taxonomy" id="2995310"/>
    <lineage>
        <taxon>Bacteria</taxon>
        <taxon>Pseudomonadati</taxon>
        <taxon>Myxococcota</taxon>
        <taxon>Myxococcia</taxon>
        <taxon>Myxococcales</taxon>
        <taxon>Cystobacterineae</taxon>
        <taxon>Archangiaceae</taxon>
        <taxon>Archangium</taxon>
    </lineage>
</organism>
<accession>A0ABT4AHP6</accession>
<dbReference type="Proteomes" id="UP001207654">
    <property type="component" value="Unassembled WGS sequence"/>
</dbReference>
<evidence type="ECO:0000313" key="2">
    <source>
        <dbReference type="Proteomes" id="UP001207654"/>
    </source>
</evidence>
<protein>
    <recommendedName>
        <fullName evidence="3">PI3K/PI4K catalytic domain-containing protein</fullName>
    </recommendedName>
</protein>
<reference evidence="1 2" key="1">
    <citation type="submission" date="2022-11" db="EMBL/GenBank/DDBJ databases">
        <title>Minimal conservation of predation-associated metabolite biosynthetic gene clusters underscores biosynthetic potential of Myxococcota including descriptions for ten novel species: Archangium lansinium sp. nov., Myxococcus landrumus sp. nov., Nannocystis bai.</title>
        <authorList>
            <person name="Ahearne A."/>
            <person name="Stevens C."/>
            <person name="Phillips K."/>
        </authorList>
    </citation>
    <scope>NUCLEOTIDE SEQUENCE [LARGE SCALE GENOMIC DNA]</scope>
    <source>
        <strain evidence="1 2">MIWBW</strain>
    </source>
</reference>